<evidence type="ECO:0000259" key="5">
    <source>
        <dbReference type="PROSITE" id="PS50893"/>
    </source>
</evidence>
<evidence type="ECO:0000313" key="6">
    <source>
        <dbReference type="EMBL" id="AZS13520.1"/>
    </source>
</evidence>
<dbReference type="PANTHER" id="PTHR43335:SF2">
    <property type="entry name" value="ABC TRANSPORTER, ATP-BINDING PROTEIN"/>
    <property type="match status" value="1"/>
</dbReference>
<dbReference type="GO" id="GO:0016887">
    <property type="term" value="F:ATP hydrolysis activity"/>
    <property type="evidence" value="ECO:0007669"/>
    <property type="project" value="InterPro"/>
</dbReference>
<dbReference type="PROSITE" id="PS00211">
    <property type="entry name" value="ABC_TRANSPORTER_1"/>
    <property type="match status" value="1"/>
</dbReference>
<reference evidence="7" key="1">
    <citation type="submission" date="2018-12" db="EMBL/GenBank/DDBJ databases">
        <title>Complete genome sequence of Paenibacillus sp. MBLB1234.</title>
        <authorList>
            <person name="Nam Y.-D."/>
            <person name="Kang J."/>
            <person name="Chung W.-H."/>
            <person name="Park Y.S."/>
        </authorList>
    </citation>
    <scope>NUCLEOTIDE SEQUENCE [LARGE SCALE GENOMIC DNA]</scope>
    <source>
        <strain evidence="7">MBLB1234</strain>
    </source>
</reference>
<dbReference type="Pfam" id="PF00005">
    <property type="entry name" value="ABC_tran"/>
    <property type="match status" value="1"/>
</dbReference>
<keyword evidence="3" id="KW-0547">Nucleotide-binding</keyword>
<dbReference type="InterPro" id="IPR027417">
    <property type="entry name" value="P-loop_NTPase"/>
</dbReference>
<dbReference type="KEGG" id="plut:EI981_02865"/>
<dbReference type="PROSITE" id="PS50893">
    <property type="entry name" value="ABC_TRANSPORTER_2"/>
    <property type="match status" value="1"/>
</dbReference>
<proteinExistence type="inferred from homology"/>
<dbReference type="RefSeq" id="WP_126995271.1">
    <property type="nucleotide sequence ID" value="NZ_CP034346.1"/>
</dbReference>
<comment type="similarity">
    <text evidence="1">Belongs to the ABC transporter superfamily.</text>
</comment>
<protein>
    <submittedName>
        <fullName evidence="6">ATP-binding cassette domain-containing protein</fullName>
    </submittedName>
</protein>
<evidence type="ECO:0000313" key="7">
    <source>
        <dbReference type="Proteomes" id="UP000270678"/>
    </source>
</evidence>
<dbReference type="OrthoDB" id="9804819at2"/>
<name>A0A3S9UTA8_9BACL</name>
<organism evidence="6 7">
    <name type="scientific">Paenibacillus lutimineralis</name>
    <dbReference type="NCBI Taxonomy" id="2707005"/>
    <lineage>
        <taxon>Bacteria</taxon>
        <taxon>Bacillati</taxon>
        <taxon>Bacillota</taxon>
        <taxon>Bacilli</taxon>
        <taxon>Bacillales</taxon>
        <taxon>Paenibacillaceae</taxon>
        <taxon>Paenibacillus</taxon>
    </lineage>
</organism>
<dbReference type="GO" id="GO:0005524">
    <property type="term" value="F:ATP binding"/>
    <property type="evidence" value="ECO:0007669"/>
    <property type="project" value="UniProtKB-KW"/>
</dbReference>
<dbReference type="AlphaFoldDB" id="A0A3S9UTA8"/>
<feature type="domain" description="ABC transporter" evidence="5">
    <location>
        <begin position="4"/>
        <end position="233"/>
    </location>
</feature>
<dbReference type="InterPro" id="IPR003593">
    <property type="entry name" value="AAA+_ATPase"/>
</dbReference>
<dbReference type="SMART" id="SM00382">
    <property type="entry name" value="AAA"/>
    <property type="match status" value="1"/>
</dbReference>
<evidence type="ECO:0000256" key="3">
    <source>
        <dbReference type="ARBA" id="ARBA00022741"/>
    </source>
</evidence>
<evidence type="ECO:0000256" key="4">
    <source>
        <dbReference type="ARBA" id="ARBA00022840"/>
    </source>
</evidence>
<keyword evidence="2" id="KW-0813">Transport</keyword>
<sequence>MNKLEVANVYKSFRKNEVLKDINFKANTGILGILGNHGSGKTVLMNLISGLTKPTQGKVLINGLDTVDNSIQVKERVGYLPQDFSLYDELNAYEMLGYIGKLNKMGTRQQIDDRIDEVLEWVNLKGAAYRKVGSYSLGMRRRLGIALVMIKDPDIILVDEPTTGLDPLEQIRFRALLAALGERKLILLSTHHVDDIAAICDQLIFLKNKTVDFCGTPNQWLGGIQSRIAETVIRDRNQLSELAREYKVISMKQVESGVHVRLILRSTEPYFPYTLVNTELEDALVYYS</sequence>
<dbReference type="PANTHER" id="PTHR43335">
    <property type="entry name" value="ABC TRANSPORTER, ATP-BINDING PROTEIN"/>
    <property type="match status" value="1"/>
</dbReference>
<dbReference type="SUPFAM" id="SSF52540">
    <property type="entry name" value="P-loop containing nucleoside triphosphate hydrolases"/>
    <property type="match status" value="1"/>
</dbReference>
<keyword evidence="7" id="KW-1185">Reference proteome</keyword>
<evidence type="ECO:0000256" key="2">
    <source>
        <dbReference type="ARBA" id="ARBA00022448"/>
    </source>
</evidence>
<dbReference type="InterPro" id="IPR017871">
    <property type="entry name" value="ABC_transporter-like_CS"/>
</dbReference>
<accession>A0A3S9UTA8</accession>
<evidence type="ECO:0000256" key="1">
    <source>
        <dbReference type="ARBA" id="ARBA00005417"/>
    </source>
</evidence>
<gene>
    <name evidence="6" type="ORF">EI981_02865</name>
</gene>
<dbReference type="InterPro" id="IPR003439">
    <property type="entry name" value="ABC_transporter-like_ATP-bd"/>
</dbReference>
<dbReference type="Gene3D" id="3.40.50.300">
    <property type="entry name" value="P-loop containing nucleotide triphosphate hydrolases"/>
    <property type="match status" value="1"/>
</dbReference>
<dbReference type="EMBL" id="CP034346">
    <property type="protein sequence ID" value="AZS13520.1"/>
    <property type="molecule type" value="Genomic_DNA"/>
</dbReference>
<keyword evidence="4 6" id="KW-0067">ATP-binding</keyword>
<dbReference type="Proteomes" id="UP000270678">
    <property type="component" value="Chromosome"/>
</dbReference>